<keyword evidence="2" id="KW-1185">Reference proteome</keyword>
<comment type="caution">
    <text evidence="1">The sequence shown here is derived from an EMBL/GenBank/DDBJ whole genome shotgun (WGS) entry which is preliminary data.</text>
</comment>
<dbReference type="EMBL" id="BGPR01006767">
    <property type="protein sequence ID" value="GBN21694.1"/>
    <property type="molecule type" value="Genomic_DNA"/>
</dbReference>
<proteinExistence type="predicted"/>
<reference evidence="1 2" key="1">
    <citation type="journal article" date="2019" name="Sci. Rep.">
        <title>Orb-weaving spider Araneus ventricosus genome elucidates the spidroin gene catalogue.</title>
        <authorList>
            <person name="Kono N."/>
            <person name="Nakamura H."/>
            <person name="Ohtoshi R."/>
            <person name="Moran D.A.P."/>
            <person name="Shinohara A."/>
            <person name="Yoshida Y."/>
            <person name="Fujiwara M."/>
            <person name="Mori M."/>
            <person name="Tomita M."/>
            <person name="Arakawa K."/>
        </authorList>
    </citation>
    <scope>NUCLEOTIDE SEQUENCE [LARGE SCALE GENOMIC DNA]</scope>
</reference>
<dbReference type="AlphaFoldDB" id="A0A4Y2M561"/>
<dbReference type="Proteomes" id="UP000499080">
    <property type="component" value="Unassembled WGS sequence"/>
</dbReference>
<accession>A0A4Y2M561</accession>
<sequence length="103" mass="11733">MITADTLMIETCTFYRGSQPVVRLILEVSKSEARCTAQVRSGLTICGEELAAFCNWARLSMHSSRLLEMSEKQLATLLLRVPWEIGTQREMRARTSNRLSLLR</sequence>
<organism evidence="1 2">
    <name type="scientific">Araneus ventricosus</name>
    <name type="common">Orbweaver spider</name>
    <name type="synonym">Epeira ventricosa</name>
    <dbReference type="NCBI Taxonomy" id="182803"/>
    <lineage>
        <taxon>Eukaryota</taxon>
        <taxon>Metazoa</taxon>
        <taxon>Ecdysozoa</taxon>
        <taxon>Arthropoda</taxon>
        <taxon>Chelicerata</taxon>
        <taxon>Arachnida</taxon>
        <taxon>Araneae</taxon>
        <taxon>Araneomorphae</taxon>
        <taxon>Entelegynae</taxon>
        <taxon>Araneoidea</taxon>
        <taxon>Araneidae</taxon>
        <taxon>Araneus</taxon>
    </lineage>
</organism>
<gene>
    <name evidence="1" type="ORF">AVEN_40362_1</name>
</gene>
<evidence type="ECO:0000313" key="2">
    <source>
        <dbReference type="Proteomes" id="UP000499080"/>
    </source>
</evidence>
<evidence type="ECO:0000313" key="1">
    <source>
        <dbReference type="EMBL" id="GBN21694.1"/>
    </source>
</evidence>
<name>A0A4Y2M561_ARAVE</name>
<protein>
    <submittedName>
        <fullName evidence="1">Uncharacterized protein</fullName>
    </submittedName>
</protein>